<comment type="caution">
    <text evidence="1">The sequence shown here is derived from an EMBL/GenBank/DDBJ whole genome shotgun (WGS) entry which is preliminary data.</text>
</comment>
<evidence type="ECO:0000313" key="1">
    <source>
        <dbReference type="EMBL" id="MBB6636939.1"/>
    </source>
</evidence>
<sequence length="200" mass="23238">MTELGQLIFVAGSAGAGKTTVARELAKRNKAAFLDMDTFARPASERIMALAGLDPEDRDSDEYKKLCRDLGYRMTMNAALDNIELGIDAIVVGPFTRETESDEWLEEELGRLRERRKEARVKAIYVFLNDLELYRRRIEQRQLASDEWKLRNWERFSRSLAVREVKWKLPEGSILYFNNEEELSEEKLARLSGWVKESKD</sequence>
<protein>
    <submittedName>
        <fullName evidence="1">ATP-binding protein</fullName>
    </submittedName>
</protein>
<dbReference type="Proteomes" id="UP000535838">
    <property type="component" value="Unassembled WGS sequence"/>
</dbReference>
<dbReference type="InterPro" id="IPR027417">
    <property type="entry name" value="P-loop_NTPase"/>
</dbReference>
<dbReference type="SUPFAM" id="SSF52540">
    <property type="entry name" value="P-loop containing nucleoside triphosphate hydrolases"/>
    <property type="match status" value="1"/>
</dbReference>
<dbReference type="PANTHER" id="PTHR37807">
    <property type="entry name" value="OS07G0160300 PROTEIN"/>
    <property type="match status" value="1"/>
</dbReference>
<gene>
    <name evidence="1" type="ORF">H7B67_22660</name>
</gene>
<keyword evidence="1" id="KW-0547">Nucleotide-binding</keyword>
<dbReference type="Pfam" id="PF13671">
    <property type="entry name" value="AAA_33"/>
    <property type="match status" value="1"/>
</dbReference>
<reference evidence="1 2" key="1">
    <citation type="submission" date="2020-08" db="EMBL/GenBank/DDBJ databases">
        <title>Cohnella phylogeny.</title>
        <authorList>
            <person name="Dunlap C."/>
        </authorList>
    </citation>
    <scope>NUCLEOTIDE SEQUENCE [LARGE SCALE GENOMIC DNA]</scope>
    <source>
        <strain evidence="1 2">DSM 25241</strain>
    </source>
</reference>
<dbReference type="AlphaFoldDB" id="A0A841T1L2"/>
<evidence type="ECO:0000313" key="2">
    <source>
        <dbReference type="Proteomes" id="UP000535838"/>
    </source>
</evidence>
<accession>A0A841T1L2</accession>
<proteinExistence type="predicted"/>
<name>A0A841T1L2_9BACL</name>
<dbReference type="EMBL" id="JACJVQ010000019">
    <property type="protein sequence ID" value="MBB6636939.1"/>
    <property type="molecule type" value="Genomic_DNA"/>
</dbReference>
<dbReference type="PANTHER" id="PTHR37807:SF3">
    <property type="entry name" value="OS07G0160300 PROTEIN"/>
    <property type="match status" value="1"/>
</dbReference>
<organism evidence="1 2">
    <name type="scientific">Cohnella thailandensis</name>
    <dbReference type="NCBI Taxonomy" id="557557"/>
    <lineage>
        <taxon>Bacteria</taxon>
        <taxon>Bacillati</taxon>
        <taxon>Bacillota</taxon>
        <taxon>Bacilli</taxon>
        <taxon>Bacillales</taxon>
        <taxon>Paenibacillaceae</taxon>
        <taxon>Cohnella</taxon>
    </lineage>
</organism>
<keyword evidence="2" id="KW-1185">Reference proteome</keyword>
<dbReference type="GO" id="GO:0005524">
    <property type="term" value="F:ATP binding"/>
    <property type="evidence" value="ECO:0007669"/>
    <property type="project" value="UniProtKB-KW"/>
</dbReference>
<keyword evidence="1" id="KW-0067">ATP-binding</keyword>
<dbReference type="Gene3D" id="3.40.50.300">
    <property type="entry name" value="P-loop containing nucleotide triphosphate hydrolases"/>
    <property type="match status" value="1"/>
</dbReference>
<dbReference type="RefSeq" id="WP_185122134.1">
    <property type="nucleotide sequence ID" value="NZ_JACJVQ010000019.1"/>
</dbReference>